<keyword evidence="1" id="KW-0732">Signal</keyword>
<dbReference type="KEGG" id="pchm:VFPPC_18730"/>
<accession>A0A219ARY7</accession>
<feature type="signal peptide" evidence="1">
    <location>
        <begin position="1"/>
        <end position="35"/>
    </location>
</feature>
<proteinExistence type="predicted"/>
<dbReference type="GeneID" id="33937417"/>
<comment type="caution">
    <text evidence="2">The sequence shown here is derived from an EMBL/GenBank/DDBJ whole genome shotgun (WGS) entry which is preliminary data.</text>
</comment>
<feature type="chain" id="PRO_5013052881" description="Secreted protein" evidence="1">
    <location>
        <begin position="36"/>
        <end position="83"/>
    </location>
</feature>
<sequence>MTQRAFLGIAAGRLHILHILFACFALLCLALPCFAQIDPGPVGIPSRGLRWILAQDASFIFHVQHQHDRVQGCNKTAVDTDQT</sequence>
<dbReference type="RefSeq" id="XP_022285958.1">
    <property type="nucleotide sequence ID" value="XM_022430298.1"/>
</dbReference>
<evidence type="ECO:0000313" key="2">
    <source>
        <dbReference type="EMBL" id="OWT43543.1"/>
    </source>
</evidence>
<dbReference type="AlphaFoldDB" id="A0A219ARY7"/>
<evidence type="ECO:0000313" key="3">
    <source>
        <dbReference type="Proteomes" id="UP000078397"/>
    </source>
</evidence>
<dbReference type="EMBL" id="LSBJ02000001">
    <property type="protein sequence ID" value="OWT43543.1"/>
    <property type="molecule type" value="Genomic_DNA"/>
</dbReference>
<organism evidence="2 3">
    <name type="scientific">Pochonia chlamydosporia 170</name>
    <dbReference type="NCBI Taxonomy" id="1380566"/>
    <lineage>
        <taxon>Eukaryota</taxon>
        <taxon>Fungi</taxon>
        <taxon>Dikarya</taxon>
        <taxon>Ascomycota</taxon>
        <taxon>Pezizomycotina</taxon>
        <taxon>Sordariomycetes</taxon>
        <taxon>Hypocreomycetidae</taxon>
        <taxon>Hypocreales</taxon>
        <taxon>Clavicipitaceae</taxon>
        <taxon>Pochonia</taxon>
    </lineage>
</organism>
<evidence type="ECO:0000256" key="1">
    <source>
        <dbReference type="SAM" id="SignalP"/>
    </source>
</evidence>
<keyword evidence="3" id="KW-1185">Reference proteome</keyword>
<gene>
    <name evidence="2" type="ORF">VFPPC_18730</name>
</gene>
<name>A0A219ARY7_METCM</name>
<protein>
    <recommendedName>
        <fullName evidence="4">Secreted protein</fullName>
    </recommendedName>
</protein>
<evidence type="ECO:0008006" key="4">
    <source>
        <dbReference type="Google" id="ProtNLM"/>
    </source>
</evidence>
<reference evidence="2 3" key="1">
    <citation type="journal article" date="2016" name="PLoS Pathog.">
        <title>Biosynthesis of antibiotic leucinostatins in bio-control fungus Purpureocillium lilacinum and their inhibition on phytophthora revealed by genome mining.</title>
        <authorList>
            <person name="Wang G."/>
            <person name="Liu Z."/>
            <person name="Lin R."/>
            <person name="Li E."/>
            <person name="Mao Z."/>
            <person name="Ling J."/>
            <person name="Yang Y."/>
            <person name="Yin W.B."/>
            <person name="Xie B."/>
        </authorList>
    </citation>
    <scope>NUCLEOTIDE SEQUENCE [LARGE SCALE GENOMIC DNA]</scope>
    <source>
        <strain evidence="2">170</strain>
    </source>
</reference>
<dbReference type="Proteomes" id="UP000078397">
    <property type="component" value="Unassembled WGS sequence"/>
</dbReference>